<feature type="compositionally biased region" description="Basic residues" evidence="1">
    <location>
        <begin position="373"/>
        <end position="384"/>
    </location>
</feature>
<feature type="region of interest" description="Disordered" evidence="1">
    <location>
        <begin position="98"/>
        <end position="139"/>
    </location>
</feature>
<name>A0A452H8B5_9SAUR</name>
<keyword evidence="2" id="KW-0812">Transmembrane</keyword>
<evidence type="ECO:0000256" key="2">
    <source>
        <dbReference type="SAM" id="Phobius"/>
    </source>
</evidence>
<feature type="compositionally biased region" description="Low complexity" evidence="1">
    <location>
        <begin position="177"/>
        <end position="190"/>
    </location>
</feature>
<keyword evidence="2" id="KW-1133">Transmembrane helix</keyword>
<feature type="compositionally biased region" description="Pro residues" evidence="1">
    <location>
        <begin position="108"/>
        <end position="130"/>
    </location>
</feature>
<reference evidence="3" key="3">
    <citation type="submission" date="2025-09" db="UniProtKB">
        <authorList>
            <consortium name="Ensembl"/>
        </authorList>
    </citation>
    <scope>IDENTIFICATION</scope>
</reference>
<feature type="compositionally biased region" description="Polar residues" evidence="1">
    <location>
        <begin position="228"/>
        <end position="240"/>
    </location>
</feature>
<evidence type="ECO:0000313" key="3">
    <source>
        <dbReference type="Ensembl" id="ENSGAGP00000010794.1"/>
    </source>
</evidence>
<reference evidence="4" key="1">
    <citation type="journal article" date="2017" name="PLoS ONE">
        <title>The Agassiz's desert tortoise genome provides a resource for the conservation of a threatened species.</title>
        <authorList>
            <person name="Tollis M."/>
            <person name="DeNardo D.F."/>
            <person name="Cornelius J.A."/>
            <person name="Dolby G.A."/>
            <person name="Edwards T."/>
            <person name="Henen B.T."/>
            <person name="Karl A.E."/>
            <person name="Murphy R.W."/>
            <person name="Kusumi K."/>
        </authorList>
    </citation>
    <scope>NUCLEOTIDE SEQUENCE [LARGE SCALE GENOMIC DNA]</scope>
</reference>
<organism evidence="3 4">
    <name type="scientific">Gopherus agassizii</name>
    <name type="common">Agassiz's desert tortoise</name>
    <dbReference type="NCBI Taxonomy" id="38772"/>
    <lineage>
        <taxon>Eukaryota</taxon>
        <taxon>Metazoa</taxon>
        <taxon>Chordata</taxon>
        <taxon>Craniata</taxon>
        <taxon>Vertebrata</taxon>
        <taxon>Euteleostomi</taxon>
        <taxon>Archelosauria</taxon>
        <taxon>Testudinata</taxon>
        <taxon>Testudines</taxon>
        <taxon>Cryptodira</taxon>
        <taxon>Durocryptodira</taxon>
        <taxon>Testudinoidea</taxon>
        <taxon>Testudinidae</taxon>
        <taxon>Gopherus</taxon>
    </lineage>
</organism>
<dbReference type="STRING" id="38772.ENSGAGP00000010794"/>
<proteinExistence type="predicted"/>
<dbReference type="Ensembl" id="ENSGAGT00000012366.1">
    <property type="protein sequence ID" value="ENSGAGP00000010794.1"/>
    <property type="gene ID" value="ENSGAGG00000008393.1"/>
</dbReference>
<sequence length="398" mass="41608">MWHRLQQELSPSCGAASSAAWTRGLTLTSPPATGNGQAPAHPRGTVSSGPGLPWGAQWGRGALKGALQHWFCSLQWAPRAVSGQYTCCFPSLGSITSSTEGLPSSTPMHPPQPPGLARPAGPVHPDPPQQPHAGVGLAEAPQTPPLALWAGRPRAAQRAPRTLDKALLVPEGPLQPRSRISGSSRNRSGSPTPELAGASLTPGHSQAWGGVTLEPRGDRDRLDIAPPSGSSLSTRATAGQRSAPMLPSTDALPQASAARGGVSGPGALSPATLQHTPQLQEGPGHLGCSCSNAQGGAVPEGQAPQAYVPTPRTEEAAWAASALTFLLVVLTLAVLYTRLHRKFHKNQSLYWAPSDAGQEPLAALLRRRLLAAHGRHKKRQRPQQRRLLLQGPSSESSD</sequence>
<evidence type="ECO:0008006" key="5">
    <source>
        <dbReference type="Google" id="ProtNLM"/>
    </source>
</evidence>
<reference evidence="3" key="2">
    <citation type="submission" date="2025-08" db="UniProtKB">
        <authorList>
            <consortium name="Ensembl"/>
        </authorList>
    </citation>
    <scope>IDENTIFICATION</scope>
</reference>
<keyword evidence="2" id="KW-0472">Membrane</keyword>
<feature type="transmembrane region" description="Helical" evidence="2">
    <location>
        <begin position="316"/>
        <end position="336"/>
    </location>
</feature>
<protein>
    <recommendedName>
        <fullName evidence="5">Tumor protein p53 inducible protein 13</fullName>
    </recommendedName>
</protein>
<evidence type="ECO:0000256" key="1">
    <source>
        <dbReference type="SAM" id="MobiDB-lite"/>
    </source>
</evidence>
<keyword evidence="4" id="KW-1185">Reference proteome</keyword>
<dbReference type="PANTHER" id="PTHR34179">
    <property type="entry name" value="TUMOR PROTEIN P53-INDUCIBLE PROTEIN 13"/>
    <property type="match status" value="1"/>
</dbReference>
<dbReference type="GO" id="GO:0005737">
    <property type="term" value="C:cytoplasm"/>
    <property type="evidence" value="ECO:0007669"/>
    <property type="project" value="TreeGrafter"/>
</dbReference>
<dbReference type="PANTHER" id="PTHR34179:SF1">
    <property type="entry name" value="TUMOR PROTEIN P53-INDUCIBLE PROTEIN 13"/>
    <property type="match status" value="1"/>
</dbReference>
<feature type="region of interest" description="Disordered" evidence="1">
    <location>
        <begin position="25"/>
        <end position="53"/>
    </location>
</feature>
<accession>A0A452H8B5</accession>
<dbReference type="Proteomes" id="UP000291020">
    <property type="component" value="Unassembled WGS sequence"/>
</dbReference>
<feature type="region of interest" description="Disordered" evidence="1">
    <location>
        <begin position="152"/>
        <end position="287"/>
    </location>
</feature>
<feature type="compositionally biased region" description="Polar residues" evidence="1">
    <location>
        <begin position="25"/>
        <end position="36"/>
    </location>
</feature>
<dbReference type="AlphaFoldDB" id="A0A452H8B5"/>
<feature type="region of interest" description="Disordered" evidence="1">
    <location>
        <begin position="373"/>
        <end position="398"/>
    </location>
</feature>
<evidence type="ECO:0000313" key="4">
    <source>
        <dbReference type="Proteomes" id="UP000291020"/>
    </source>
</evidence>